<dbReference type="Gene3D" id="1.10.630.10">
    <property type="entry name" value="Cytochrome P450"/>
    <property type="match status" value="1"/>
</dbReference>
<accession>A0A1T4SKK4</accession>
<comment type="similarity">
    <text evidence="1 7">Belongs to the cytochrome P450 family.</text>
</comment>
<gene>
    <name evidence="8" type="ORF">SAMN04488128_10324</name>
</gene>
<dbReference type="SUPFAM" id="SSF48264">
    <property type="entry name" value="Cytochrome P450"/>
    <property type="match status" value="1"/>
</dbReference>
<evidence type="ECO:0000313" key="9">
    <source>
        <dbReference type="Proteomes" id="UP000190367"/>
    </source>
</evidence>
<organism evidence="8 9">
    <name type="scientific">Chitinophaga eiseniae</name>
    <dbReference type="NCBI Taxonomy" id="634771"/>
    <lineage>
        <taxon>Bacteria</taxon>
        <taxon>Pseudomonadati</taxon>
        <taxon>Bacteroidota</taxon>
        <taxon>Chitinophagia</taxon>
        <taxon>Chitinophagales</taxon>
        <taxon>Chitinophagaceae</taxon>
        <taxon>Chitinophaga</taxon>
    </lineage>
</organism>
<dbReference type="GO" id="GO:0004497">
    <property type="term" value="F:monooxygenase activity"/>
    <property type="evidence" value="ECO:0007669"/>
    <property type="project" value="UniProtKB-KW"/>
</dbReference>
<keyword evidence="4 7" id="KW-0560">Oxidoreductase</keyword>
<dbReference type="PRINTS" id="PR00385">
    <property type="entry name" value="P450"/>
</dbReference>
<keyword evidence="9" id="KW-1185">Reference proteome</keyword>
<dbReference type="STRING" id="634771.SAMN04488128_10324"/>
<dbReference type="GO" id="GO:0005506">
    <property type="term" value="F:iron ion binding"/>
    <property type="evidence" value="ECO:0007669"/>
    <property type="project" value="InterPro"/>
</dbReference>
<dbReference type="Pfam" id="PF00067">
    <property type="entry name" value="p450"/>
    <property type="match status" value="1"/>
</dbReference>
<keyword evidence="3 7" id="KW-0479">Metal-binding</keyword>
<dbReference type="OrthoDB" id="9801155at2"/>
<dbReference type="GO" id="GO:0016705">
    <property type="term" value="F:oxidoreductase activity, acting on paired donors, with incorporation or reduction of molecular oxygen"/>
    <property type="evidence" value="ECO:0007669"/>
    <property type="project" value="InterPro"/>
</dbReference>
<keyword evidence="6 7" id="KW-0503">Monooxygenase</keyword>
<reference evidence="9" key="1">
    <citation type="submission" date="2017-02" db="EMBL/GenBank/DDBJ databases">
        <authorList>
            <person name="Varghese N."/>
            <person name="Submissions S."/>
        </authorList>
    </citation>
    <scope>NUCLEOTIDE SEQUENCE [LARGE SCALE GENOMIC DNA]</scope>
    <source>
        <strain evidence="9">DSM 22224</strain>
    </source>
</reference>
<dbReference type="PANTHER" id="PTHR46696">
    <property type="entry name" value="P450, PUTATIVE (EUROFUNG)-RELATED"/>
    <property type="match status" value="1"/>
</dbReference>
<dbReference type="InterPro" id="IPR002397">
    <property type="entry name" value="Cyt_P450_B"/>
</dbReference>
<evidence type="ECO:0000256" key="3">
    <source>
        <dbReference type="ARBA" id="ARBA00022723"/>
    </source>
</evidence>
<evidence type="ECO:0000256" key="5">
    <source>
        <dbReference type="ARBA" id="ARBA00023004"/>
    </source>
</evidence>
<dbReference type="InterPro" id="IPR017972">
    <property type="entry name" value="Cyt_P450_CS"/>
</dbReference>
<dbReference type="GO" id="GO:0020037">
    <property type="term" value="F:heme binding"/>
    <property type="evidence" value="ECO:0007669"/>
    <property type="project" value="InterPro"/>
</dbReference>
<evidence type="ECO:0000256" key="7">
    <source>
        <dbReference type="RuleBase" id="RU000461"/>
    </source>
</evidence>
<dbReference type="RefSeq" id="WP_078670404.1">
    <property type="nucleotide sequence ID" value="NZ_FUWZ01000003.1"/>
</dbReference>
<dbReference type="PROSITE" id="PS00086">
    <property type="entry name" value="CYTOCHROME_P450"/>
    <property type="match status" value="1"/>
</dbReference>
<dbReference type="InterPro" id="IPR001128">
    <property type="entry name" value="Cyt_P450"/>
</dbReference>
<evidence type="ECO:0000313" key="8">
    <source>
        <dbReference type="EMBL" id="SKA28749.1"/>
    </source>
</evidence>
<dbReference type="PRINTS" id="PR00359">
    <property type="entry name" value="BP450"/>
</dbReference>
<dbReference type="AlphaFoldDB" id="A0A1T4SKK4"/>
<keyword evidence="5 7" id="KW-0408">Iron</keyword>
<dbReference type="PANTHER" id="PTHR46696:SF1">
    <property type="entry name" value="CYTOCHROME P450 YJIB-RELATED"/>
    <property type="match status" value="1"/>
</dbReference>
<dbReference type="InterPro" id="IPR036396">
    <property type="entry name" value="Cyt_P450_sf"/>
</dbReference>
<protein>
    <submittedName>
        <fullName evidence="8">Cytochrome P450</fullName>
    </submittedName>
</protein>
<evidence type="ECO:0000256" key="1">
    <source>
        <dbReference type="ARBA" id="ARBA00010617"/>
    </source>
</evidence>
<proteinExistence type="inferred from homology"/>
<evidence type="ECO:0000256" key="2">
    <source>
        <dbReference type="ARBA" id="ARBA00022617"/>
    </source>
</evidence>
<keyword evidence="2 7" id="KW-0349">Heme</keyword>
<dbReference type="FunFam" id="1.10.630.10:FF:000018">
    <property type="entry name" value="Cytochrome P450 monooxygenase"/>
    <property type="match status" value="1"/>
</dbReference>
<dbReference type="EMBL" id="FUWZ01000003">
    <property type="protein sequence ID" value="SKA28749.1"/>
    <property type="molecule type" value="Genomic_DNA"/>
</dbReference>
<name>A0A1T4SKK4_9BACT</name>
<evidence type="ECO:0000256" key="6">
    <source>
        <dbReference type="ARBA" id="ARBA00023033"/>
    </source>
</evidence>
<dbReference type="Proteomes" id="UP000190367">
    <property type="component" value="Unassembled WGS sequence"/>
</dbReference>
<sequence>MKTLLSQHPLHPRMQATHPFFDTSFTPYYSDHIPGAWQVTRYEDVVAVLSDYATFSSEYIPKTDDNVFTRNLNVTDPPKHKHLRALATKAFSPAIIAQSEGWIRQQCEELLLPHLSTGSIEFVGDFALQLPHRVISRLLGVPDAEVEKVRQWIIAVAGDPRVIGVEIFGRSMQEMSIFFSELIQKRTAHPEDDLISQLIVSEVEGNRLETMDVIAMCVAIFLGGYETTKSSLANAMYIFSQLPDVQAHLAAHNEDIPKAVTEALRVLSPVKGFPRIAAKDVMVSSAAIKKGDLVNVSVSTANKDESVFAHPDAFDMDRANLNQALSFGHGIHYCLGAPLARVETRIAFETIFSHARVRLATAVAPEPEISALVYSLKSLPLALDKI</sequence>
<evidence type="ECO:0000256" key="4">
    <source>
        <dbReference type="ARBA" id="ARBA00023002"/>
    </source>
</evidence>